<sequence>MAKGRRPELGERERRSSGLRPLSTQDLNKLALAELYENEVECRSSKSDRPNAAVFKSPWTPPHRHSQVEDTDWAIPFVSSLNIAMEKISCKIFRFCLNCGQWFQFR</sequence>
<proteinExistence type="predicted"/>
<feature type="compositionally biased region" description="Basic and acidic residues" evidence="1">
    <location>
        <begin position="1"/>
        <end position="16"/>
    </location>
</feature>
<reference evidence="2" key="3">
    <citation type="submission" date="2025-09" db="UniProtKB">
        <authorList>
            <consortium name="Ensembl"/>
        </authorList>
    </citation>
    <scope>IDENTIFICATION</scope>
</reference>
<evidence type="ECO:0000256" key="1">
    <source>
        <dbReference type="SAM" id="MobiDB-lite"/>
    </source>
</evidence>
<keyword evidence="3" id="KW-1185">Reference proteome</keyword>
<dbReference type="Proteomes" id="UP000694411">
    <property type="component" value="Chromosome 3"/>
</dbReference>
<feature type="region of interest" description="Disordered" evidence="1">
    <location>
        <begin position="1"/>
        <end position="23"/>
    </location>
</feature>
<reference evidence="2" key="2">
    <citation type="submission" date="2025-08" db="UniProtKB">
        <authorList>
            <consortium name="Ensembl"/>
        </authorList>
    </citation>
    <scope>IDENTIFICATION</scope>
</reference>
<dbReference type="Ensembl" id="ENSTGET00000011039.1">
    <property type="protein sequence ID" value="ENSTGEP00000009131.1"/>
    <property type="gene ID" value="ENSTGEG00000007536.1"/>
</dbReference>
<evidence type="ECO:0000313" key="2">
    <source>
        <dbReference type="Ensembl" id="ENSTGEP00000009131.1"/>
    </source>
</evidence>
<evidence type="ECO:0000313" key="3">
    <source>
        <dbReference type="Proteomes" id="UP000694411"/>
    </source>
</evidence>
<accession>A0A8D2ENW1</accession>
<protein>
    <submittedName>
        <fullName evidence="2">Uncharacterized protein</fullName>
    </submittedName>
</protein>
<name>A0A8D2ENW1_THEGE</name>
<reference evidence="2" key="1">
    <citation type="submission" date="2018-05" db="EMBL/GenBank/DDBJ databases">
        <title>Whole genome of Theropithecus gelada.</title>
        <authorList>
            <person name="Chiou K.L."/>
            <person name="Snyder-Mackler N."/>
        </authorList>
    </citation>
    <scope>NUCLEOTIDE SEQUENCE [LARGE SCALE GENOMIC DNA]</scope>
</reference>
<organism evidence="2 3">
    <name type="scientific">Theropithecus gelada</name>
    <name type="common">Gelada baboon</name>
    <dbReference type="NCBI Taxonomy" id="9565"/>
    <lineage>
        <taxon>Eukaryota</taxon>
        <taxon>Metazoa</taxon>
        <taxon>Chordata</taxon>
        <taxon>Craniata</taxon>
        <taxon>Vertebrata</taxon>
        <taxon>Euteleostomi</taxon>
        <taxon>Mammalia</taxon>
        <taxon>Eutheria</taxon>
        <taxon>Euarchontoglires</taxon>
        <taxon>Primates</taxon>
        <taxon>Haplorrhini</taxon>
        <taxon>Catarrhini</taxon>
        <taxon>Cercopithecidae</taxon>
        <taxon>Cercopithecinae</taxon>
        <taxon>Theropithecus</taxon>
    </lineage>
</organism>
<dbReference type="AlphaFoldDB" id="A0A8D2ENW1"/>